<name>A0ABP7HRY7_9ACTN</name>
<accession>A0ABP7HRY7</accession>
<evidence type="ECO:0000256" key="2">
    <source>
        <dbReference type="SAM" id="Phobius"/>
    </source>
</evidence>
<keyword evidence="4" id="KW-1185">Reference proteome</keyword>
<proteinExistence type="predicted"/>
<keyword evidence="2" id="KW-0472">Membrane</keyword>
<dbReference type="EMBL" id="BAABAH010000001">
    <property type="protein sequence ID" value="GAA3802906.1"/>
    <property type="molecule type" value="Genomic_DNA"/>
</dbReference>
<organism evidence="3 4">
    <name type="scientific">Nocardioides panacisoli</name>
    <dbReference type="NCBI Taxonomy" id="627624"/>
    <lineage>
        <taxon>Bacteria</taxon>
        <taxon>Bacillati</taxon>
        <taxon>Actinomycetota</taxon>
        <taxon>Actinomycetes</taxon>
        <taxon>Propionibacteriales</taxon>
        <taxon>Nocardioidaceae</taxon>
        <taxon>Nocardioides</taxon>
    </lineage>
</organism>
<feature type="transmembrane region" description="Helical" evidence="2">
    <location>
        <begin position="98"/>
        <end position="119"/>
    </location>
</feature>
<keyword evidence="2" id="KW-0812">Transmembrane</keyword>
<feature type="compositionally biased region" description="Pro residues" evidence="1">
    <location>
        <begin position="31"/>
        <end position="55"/>
    </location>
</feature>
<reference evidence="4" key="1">
    <citation type="journal article" date="2019" name="Int. J. Syst. Evol. Microbiol.">
        <title>The Global Catalogue of Microorganisms (GCM) 10K type strain sequencing project: providing services to taxonomists for standard genome sequencing and annotation.</title>
        <authorList>
            <consortium name="The Broad Institute Genomics Platform"/>
            <consortium name="The Broad Institute Genome Sequencing Center for Infectious Disease"/>
            <person name="Wu L."/>
            <person name="Ma J."/>
        </authorList>
    </citation>
    <scope>NUCLEOTIDE SEQUENCE [LARGE SCALE GENOMIC DNA]</scope>
    <source>
        <strain evidence="4">JCM 16953</strain>
    </source>
</reference>
<feature type="region of interest" description="Disordered" evidence="1">
    <location>
        <begin position="1"/>
        <end position="73"/>
    </location>
</feature>
<dbReference type="RefSeq" id="WP_344771936.1">
    <property type="nucleotide sequence ID" value="NZ_BAABAH010000001.1"/>
</dbReference>
<evidence type="ECO:0000313" key="3">
    <source>
        <dbReference type="EMBL" id="GAA3802906.1"/>
    </source>
</evidence>
<comment type="caution">
    <text evidence="3">The sequence shown here is derived from an EMBL/GenBank/DDBJ whole genome shotgun (WGS) entry which is preliminary data.</text>
</comment>
<dbReference type="Proteomes" id="UP001501821">
    <property type="component" value="Unassembled WGS sequence"/>
</dbReference>
<keyword evidence="2" id="KW-1133">Transmembrane helix</keyword>
<evidence type="ECO:0000313" key="4">
    <source>
        <dbReference type="Proteomes" id="UP001501821"/>
    </source>
</evidence>
<evidence type="ECO:0000256" key="1">
    <source>
        <dbReference type="SAM" id="MobiDB-lite"/>
    </source>
</evidence>
<sequence>MPPDDADPPPQRWDEYDAPGDSPGSVLLPDTPDPSSTPPPVTPMTPPSADPPPSTWVPEQTPQPFVPYGSAGGGPTIGGTTFVTLGGASGRIGSRWSLVGVILGIAGATVGVGVAIWAASGGGGIGIHNPLDKPDMHSQAGIDDLSSSLEDAGAGTKMYNLVLYPDYAVAEVAVPGGSGSRYQGYYFSGSLDGDWSDGTAPDEKTFDLSQVDGGLIGGFCDRVSKLLDSPGDCYVVVDPSETKGDKTFYQAYVSNDFTESAYVTYDADGNELSHYTS</sequence>
<protein>
    <submittedName>
        <fullName evidence="3">Uncharacterized protein</fullName>
    </submittedName>
</protein>
<gene>
    <name evidence="3" type="ORF">GCM10022242_02350</name>
</gene>